<dbReference type="InterPro" id="IPR022742">
    <property type="entry name" value="Hydrolase_4"/>
</dbReference>
<dbReference type="AlphaFoldDB" id="A0A0G4HJ30"/>
<dbReference type="VEuPathDB" id="CryptoDB:Cvel_7026"/>
<dbReference type="Gene3D" id="3.40.50.1820">
    <property type="entry name" value="alpha/beta hydrolase"/>
    <property type="match status" value="1"/>
</dbReference>
<evidence type="ECO:0000256" key="2">
    <source>
        <dbReference type="SAM" id="Phobius"/>
    </source>
</evidence>
<dbReference type="InterPro" id="IPR051044">
    <property type="entry name" value="MAG_DAG_Lipase"/>
</dbReference>
<dbReference type="PANTHER" id="PTHR11614">
    <property type="entry name" value="PHOSPHOLIPASE-RELATED"/>
    <property type="match status" value="1"/>
</dbReference>
<feature type="transmembrane region" description="Helical" evidence="2">
    <location>
        <begin position="431"/>
        <end position="454"/>
    </location>
</feature>
<evidence type="ECO:0000313" key="4">
    <source>
        <dbReference type="EMBL" id="CEM44037.1"/>
    </source>
</evidence>
<reference evidence="4" key="1">
    <citation type="submission" date="2014-11" db="EMBL/GenBank/DDBJ databases">
        <authorList>
            <person name="Otto D Thomas"/>
            <person name="Naeem Raeece"/>
        </authorList>
    </citation>
    <scope>NUCLEOTIDE SEQUENCE</scope>
</reference>
<dbReference type="PhylomeDB" id="A0A0G4HJ30"/>
<dbReference type="SUPFAM" id="SSF53474">
    <property type="entry name" value="alpha/beta-Hydrolases"/>
    <property type="match status" value="1"/>
</dbReference>
<evidence type="ECO:0000256" key="1">
    <source>
        <dbReference type="SAM" id="MobiDB-lite"/>
    </source>
</evidence>
<organism evidence="4">
    <name type="scientific">Chromera velia CCMP2878</name>
    <dbReference type="NCBI Taxonomy" id="1169474"/>
    <lineage>
        <taxon>Eukaryota</taxon>
        <taxon>Sar</taxon>
        <taxon>Alveolata</taxon>
        <taxon>Colpodellida</taxon>
        <taxon>Chromeraceae</taxon>
        <taxon>Chromera</taxon>
    </lineage>
</organism>
<accession>A0A0G4HJ30</accession>
<feature type="compositionally biased region" description="Low complexity" evidence="1">
    <location>
        <begin position="23"/>
        <end position="32"/>
    </location>
</feature>
<dbReference type="Pfam" id="PF12146">
    <property type="entry name" value="Hydrolase_4"/>
    <property type="match status" value="1"/>
</dbReference>
<name>A0A0G4HJ30_9ALVE</name>
<feature type="transmembrane region" description="Helical" evidence="2">
    <location>
        <begin position="379"/>
        <end position="396"/>
    </location>
</feature>
<feature type="region of interest" description="Disordered" evidence="1">
    <location>
        <begin position="1"/>
        <end position="35"/>
    </location>
</feature>
<dbReference type="EMBL" id="CDMZ01002828">
    <property type="protein sequence ID" value="CEM44037.1"/>
    <property type="molecule type" value="Genomic_DNA"/>
</dbReference>
<evidence type="ECO:0000259" key="3">
    <source>
        <dbReference type="Pfam" id="PF12146"/>
    </source>
</evidence>
<protein>
    <recommendedName>
        <fullName evidence="3">Serine aminopeptidase S33 domain-containing protein</fullName>
    </recommendedName>
</protein>
<proteinExistence type="predicted"/>
<gene>
    <name evidence="4" type="ORF">Cvel_7026</name>
</gene>
<dbReference type="InterPro" id="IPR029058">
    <property type="entry name" value="AB_hydrolase_fold"/>
</dbReference>
<keyword evidence="2" id="KW-1133">Transmembrane helix</keyword>
<keyword evidence="2" id="KW-0812">Transmembrane</keyword>
<sequence>MATDSGSGKHAHDKSCGQFPGENDGNANGDGDILSEGGREEALVRRASRFDVHLVSDAVEELFQYAPREKIVPSCSCETYLHHRRNMSPLMYRRYDPPGGVGAVANLCIFHGFGEHSGRYADMANHFKSRGFVVHTVDFRGCGYSGGARAASTVDVLCNDVTTVLDCMDPALPCFILGHSMGGLTVAKYLLENPGLPIAGVIFSSALFRLGVPRHQPWLKRKLVQAINIKDIFTVADVDPCQLTRDLHEVTAMLSDRFCLPLMGMQLAASVMNEPFRVMARAGEFKYPCLIFHGDKDLLTCPTGSEEFYENISSSDKTLKIFEGAFHEVHNDLCRLEMFDLVSKWMTARASSAPLFGYIDNYRNPLVPIRQRQRWMRKMAVRLASLLYVAVFWGVWRMLRSRGIGLGSAGRSSSSSVSRPLLSRSLLGSSAFLSAAFWPVMLLKVPFAALAAVLERPPPRLATAVSDLVDAFLLLPKRNALRNN</sequence>
<feature type="domain" description="Serine aminopeptidase S33" evidence="3">
    <location>
        <begin position="105"/>
        <end position="332"/>
    </location>
</feature>
<keyword evidence="2" id="KW-0472">Membrane</keyword>